<feature type="chain" id="PRO_5019232823" evidence="1">
    <location>
        <begin position="25"/>
        <end position="98"/>
    </location>
</feature>
<keyword evidence="1" id="KW-0732">Signal</keyword>
<dbReference type="AlphaFoldDB" id="A0A445LKC9"/>
<evidence type="ECO:0000313" key="2">
    <source>
        <dbReference type="EMBL" id="RZC23567.1"/>
    </source>
</evidence>
<proteinExistence type="predicted"/>
<sequence length="98" mass="9998">MKTQNVMFVVLVVCLAVCVGTSWGHDFIDDAKTKAGQAKDTAVDAAAPTVNSVIDAAAPTVDAPAPTIDAAAQKSGSFASWAYGKISHGLGFKSGDQD</sequence>
<keyword evidence="3" id="KW-1185">Reference proteome</keyword>
<reference evidence="2 3" key="1">
    <citation type="submission" date="2018-09" db="EMBL/GenBank/DDBJ databases">
        <title>A high-quality reference genome of wild soybean provides a powerful tool to mine soybean genomes.</title>
        <authorList>
            <person name="Xie M."/>
            <person name="Chung C.Y.L."/>
            <person name="Li M.-W."/>
            <person name="Wong F.-L."/>
            <person name="Chan T.-F."/>
            <person name="Lam H.-M."/>
        </authorList>
    </citation>
    <scope>NUCLEOTIDE SEQUENCE [LARGE SCALE GENOMIC DNA]</scope>
    <source>
        <strain evidence="3">cv. W05</strain>
        <tissue evidence="2">Hypocotyl of etiolated seedlings</tissue>
    </source>
</reference>
<evidence type="ECO:0000256" key="1">
    <source>
        <dbReference type="SAM" id="SignalP"/>
    </source>
</evidence>
<feature type="signal peptide" evidence="1">
    <location>
        <begin position="1"/>
        <end position="24"/>
    </location>
</feature>
<accession>A0A445LKC9</accession>
<organism evidence="2 3">
    <name type="scientific">Glycine soja</name>
    <name type="common">Wild soybean</name>
    <dbReference type="NCBI Taxonomy" id="3848"/>
    <lineage>
        <taxon>Eukaryota</taxon>
        <taxon>Viridiplantae</taxon>
        <taxon>Streptophyta</taxon>
        <taxon>Embryophyta</taxon>
        <taxon>Tracheophyta</taxon>
        <taxon>Spermatophyta</taxon>
        <taxon>Magnoliopsida</taxon>
        <taxon>eudicotyledons</taxon>
        <taxon>Gunneridae</taxon>
        <taxon>Pentapetalae</taxon>
        <taxon>rosids</taxon>
        <taxon>fabids</taxon>
        <taxon>Fabales</taxon>
        <taxon>Fabaceae</taxon>
        <taxon>Papilionoideae</taxon>
        <taxon>50 kb inversion clade</taxon>
        <taxon>NPAAA clade</taxon>
        <taxon>indigoferoid/millettioid clade</taxon>
        <taxon>Phaseoleae</taxon>
        <taxon>Glycine</taxon>
        <taxon>Glycine subgen. Soja</taxon>
    </lineage>
</organism>
<gene>
    <name evidence="2" type="ORF">D0Y65_003064</name>
</gene>
<dbReference type="Proteomes" id="UP000289340">
    <property type="component" value="Chromosome 2"/>
</dbReference>
<dbReference type="EMBL" id="QZWG01000002">
    <property type="protein sequence ID" value="RZC23567.1"/>
    <property type="molecule type" value="Genomic_DNA"/>
</dbReference>
<protein>
    <submittedName>
        <fullName evidence="2">Uncharacterized protein</fullName>
    </submittedName>
</protein>
<comment type="caution">
    <text evidence="2">The sequence shown here is derived from an EMBL/GenBank/DDBJ whole genome shotgun (WGS) entry which is preliminary data.</text>
</comment>
<evidence type="ECO:0000313" key="3">
    <source>
        <dbReference type="Proteomes" id="UP000289340"/>
    </source>
</evidence>
<name>A0A445LKC9_GLYSO</name>